<evidence type="ECO:0008006" key="2">
    <source>
        <dbReference type="Google" id="ProtNLM"/>
    </source>
</evidence>
<organism evidence="1">
    <name type="scientific">viral metagenome</name>
    <dbReference type="NCBI Taxonomy" id="1070528"/>
    <lineage>
        <taxon>unclassified sequences</taxon>
        <taxon>metagenomes</taxon>
        <taxon>organismal metagenomes</taxon>
    </lineage>
</organism>
<evidence type="ECO:0000313" key="1">
    <source>
        <dbReference type="EMBL" id="QJA53697.1"/>
    </source>
</evidence>
<name>A0A6H2A293_9ZZZZ</name>
<dbReference type="EMBL" id="MT144443">
    <property type="protein sequence ID" value="QJA53697.1"/>
    <property type="molecule type" value="Genomic_DNA"/>
</dbReference>
<proteinExistence type="predicted"/>
<gene>
    <name evidence="1" type="ORF">TM448A03793_0002</name>
</gene>
<sequence>MYEGVGQYLFYLGADDHYGGDDFNQKSFVQYHDEAANRGAVILKFGDQVGAITHRDPRYSARTVKDSLKKDYFVNAVLDELVELWKPYVDHVGGFGMGNHEVSFLKFYGVNLIMMLIARLNALRSKKLRPIAYLDYCGFIWMTFKSSATGGSYSGYKAAYHHGFGSNAPVTEGIIAAKRFLNNVDDVDLLIVSHLHKNWSIRTERFRLNRQGNVVCRPVRLVQVGTHQQTYKEPGDFNMSWAETKGFPPAPYGGVFLTLTAADRKEITARVEH</sequence>
<reference evidence="1" key="1">
    <citation type="submission" date="2020-03" db="EMBL/GenBank/DDBJ databases">
        <title>The deep terrestrial virosphere.</title>
        <authorList>
            <person name="Holmfeldt K."/>
            <person name="Nilsson E."/>
            <person name="Simone D."/>
            <person name="Lopez-Fernandez M."/>
            <person name="Wu X."/>
            <person name="de Brujin I."/>
            <person name="Lundin D."/>
            <person name="Andersson A."/>
            <person name="Bertilsson S."/>
            <person name="Dopson M."/>
        </authorList>
    </citation>
    <scope>NUCLEOTIDE SEQUENCE</scope>
    <source>
        <strain evidence="1">TM448A03793</strain>
    </source>
</reference>
<dbReference type="AlphaFoldDB" id="A0A6H2A293"/>
<protein>
    <recommendedName>
        <fullName evidence="2">Calcineurin-like phosphoesterase</fullName>
    </recommendedName>
</protein>
<accession>A0A6H2A293</accession>